<dbReference type="EMBL" id="SDMP01000002">
    <property type="protein sequence ID" value="RYR74318.1"/>
    <property type="molecule type" value="Genomic_DNA"/>
</dbReference>
<evidence type="ECO:0000259" key="3">
    <source>
        <dbReference type="Pfam" id="PF16113"/>
    </source>
</evidence>
<dbReference type="SUPFAM" id="SSF52096">
    <property type="entry name" value="ClpP/crotonase"/>
    <property type="match status" value="1"/>
</dbReference>
<dbReference type="STRING" id="3818.A0A445EFW1"/>
<dbReference type="PANTHER" id="PTHR43176">
    <property type="entry name" value="3-HYDROXYISOBUTYRYL-COA HYDROLASE-RELATED"/>
    <property type="match status" value="1"/>
</dbReference>
<accession>A0A445EFW1</accession>
<comment type="similarity">
    <text evidence="2">Belongs to the enoyl-CoA hydratase/isomerase family.</text>
</comment>
<dbReference type="GO" id="GO:0005829">
    <property type="term" value="C:cytosol"/>
    <property type="evidence" value="ECO:0007669"/>
    <property type="project" value="TreeGrafter"/>
</dbReference>
<keyword evidence="1 2" id="KW-0378">Hydrolase</keyword>
<dbReference type="GO" id="GO:0006574">
    <property type="term" value="P:L-valine catabolic process"/>
    <property type="evidence" value="ECO:0007669"/>
    <property type="project" value="UniProtKB-UniRule"/>
</dbReference>
<dbReference type="EC" id="3.1.2.4" evidence="2"/>
<feature type="domain" description="Enoyl-CoA hydratase/isomerase" evidence="3">
    <location>
        <begin position="48"/>
        <end position="135"/>
    </location>
</feature>
<proteinExistence type="inferred from homology"/>
<name>A0A445EFW1_ARAHY</name>
<dbReference type="GO" id="GO:0003860">
    <property type="term" value="F:3-hydroxyisobutyryl-CoA hydrolase activity"/>
    <property type="evidence" value="ECO:0007669"/>
    <property type="project" value="UniProtKB-UniRule"/>
</dbReference>
<dbReference type="AlphaFoldDB" id="A0A445EFW1"/>
<dbReference type="Proteomes" id="UP000289738">
    <property type="component" value="Chromosome A02"/>
</dbReference>
<evidence type="ECO:0000313" key="5">
    <source>
        <dbReference type="Proteomes" id="UP000289738"/>
    </source>
</evidence>
<dbReference type="CDD" id="cd06558">
    <property type="entry name" value="crotonase-like"/>
    <property type="match status" value="1"/>
</dbReference>
<dbReference type="Gene3D" id="3.90.226.10">
    <property type="entry name" value="2-enoyl-CoA Hydratase, Chain A, domain 1"/>
    <property type="match status" value="1"/>
</dbReference>
<sequence>MTPTPCRTKRKKGTERQITRWRRKTHIENRDRKARVGYRGESFLLFPLTLDRPKALNAMNLEMDVKYKSYLDEWESDPRVKCVLVDSSSPRAFCAGMDIKGVVAEIQKDKNTPLVQKVFIDRQYLCLYHAIKCAKATYLVDYAIYDKLGCSPSTDAFRKKK</sequence>
<comment type="catalytic activity">
    <reaction evidence="2">
        <text>3-hydroxy-2-methylpropanoyl-CoA + H2O = 3-hydroxy-2-methylpropanoate + CoA + H(+)</text>
        <dbReference type="Rhea" id="RHEA:20888"/>
        <dbReference type="ChEBI" id="CHEBI:11805"/>
        <dbReference type="ChEBI" id="CHEBI:15377"/>
        <dbReference type="ChEBI" id="CHEBI:15378"/>
        <dbReference type="ChEBI" id="CHEBI:57287"/>
        <dbReference type="ChEBI" id="CHEBI:57340"/>
        <dbReference type="EC" id="3.1.2.4"/>
    </reaction>
</comment>
<evidence type="ECO:0000256" key="1">
    <source>
        <dbReference type="ARBA" id="ARBA00022801"/>
    </source>
</evidence>
<comment type="function">
    <text evidence="2">Hydrolyzes 3-hydroxyisobutyryl-CoA (HIBYL-CoA), a saline catabolite. Has high activity toward isobutyryl-CoA. Could be an isobutyryl-CoA dehydrogenase that functions in valine catabolism.</text>
</comment>
<evidence type="ECO:0000256" key="2">
    <source>
        <dbReference type="RuleBase" id="RU369070"/>
    </source>
</evidence>
<dbReference type="InterPro" id="IPR045004">
    <property type="entry name" value="ECH_dom"/>
</dbReference>
<organism evidence="4 5">
    <name type="scientific">Arachis hypogaea</name>
    <name type="common">Peanut</name>
    <dbReference type="NCBI Taxonomy" id="3818"/>
    <lineage>
        <taxon>Eukaryota</taxon>
        <taxon>Viridiplantae</taxon>
        <taxon>Streptophyta</taxon>
        <taxon>Embryophyta</taxon>
        <taxon>Tracheophyta</taxon>
        <taxon>Spermatophyta</taxon>
        <taxon>Magnoliopsida</taxon>
        <taxon>eudicotyledons</taxon>
        <taxon>Gunneridae</taxon>
        <taxon>Pentapetalae</taxon>
        <taxon>rosids</taxon>
        <taxon>fabids</taxon>
        <taxon>Fabales</taxon>
        <taxon>Fabaceae</taxon>
        <taxon>Papilionoideae</taxon>
        <taxon>50 kb inversion clade</taxon>
        <taxon>dalbergioids sensu lato</taxon>
        <taxon>Dalbergieae</taxon>
        <taxon>Pterocarpus clade</taxon>
        <taxon>Arachis</taxon>
    </lineage>
</organism>
<reference evidence="4 5" key="1">
    <citation type="submission" date="2019-01" db="EMBL/GenBank/DDBJ databases">
        <title>Sequencing of cultivated peanut Arachis hypogaea provides insights into genome evolution and oil improvement.</title>
        <authorList>
            <person name="Chen X."/>
        </authorList>
    </citation>
    <scope>NUCLEOTIDE SEQUENCE [LARGE SCALE GENOMIC DNA]</scope>
    <source>
        <strain evidence="5">cv. Fuhuasheng</strain>
        <tissue evidence="4">Leaves</tissue>
    </source>
</reference>
<dbReference type="Pfam" id="PF16113">
    <property type="entry name" value="ECH_2"/>
    <property type="match status" value="1"/>
</dbReference>
<comment type="pathway">
    <text evidence="2">Amino-acid degradation; L-valine degradation.</text>
</comment>
<protein>
    <recommendedName>
        <fullName evidence="2">3-hydroxyisobutyryl-CoA hydrolase</fullName>
        <shortName evidence="2">HIB-CoA hydrolase</shortName>
        <shortName evidence="2">HIBYL-CoA-H</shortName>
        <ecNumber evidence="2">3.1.2.4</ecNumber>
    </recommendedName>
    <alternativeName>
        <fullName evidence="2">3-hydroxyisobutyryl-coenzyme A hydrolase</fullName>
    </alternativeName>
</protein>
<keyword evidence="5" id="KW-1185">Reference proteome</keyword>
<evidence type="ECO:0000313" key="4">
    <source>
        <dbReference type="EMBL" id="RYR74318.1"/>
    </source>
</evidence>
<dbReference type="InterPro" id="IPR029045">
    <property type="entry name" value="ClpP/crotonase-like_dom_sf"/>
</dbReference>
<dbReference type="PANTHER" id="PTHR43176:SF5">
    <property type="entry name" value="3-HYDROXYISOBUTYRYL-COA HYDROLASE-LIKE PROTEIN 4, MITOCHONDRIAL"/>
    <property type="match status" value="1"/>
</dbReference>
<comment type="caution">
    <text evidence="4">The sequence shown here is derived from an EMBL/GenBank/DDBJ whole genome shotgun (WGS) entry which is preliminary data.</text>
</comment>
<dbReference type="InterPro" id="IPR032259">
    <property type="entry name" value="HIBYL-CoA-H"/>
</dbReference>
<gene>
    <name evidence="4" type="ORF">Ahy_A02g008991</name>
</gene>